<organism evidence="1 2">
    <name type="scientific">Rattus norvegicus</name>
    <name type="common">Rat</name>
    <dbReference type="NCBI Taxonomy" id="10116"/>
    <lineage>
        <taxon>Eukaryota</taxon>
        <taxon>Metazoa</taxon>
        <taxon>Chordata</taxon>
        <taxon>Craniata</taxon>
        <taxon>Vertebrata</taxon>
        <taxon>Euteleostomi</taxon>
        <taxon>Mammalia</taxon>
        <taxon>Eutheria</taxon>
        <taxon>Euarchontoglires</taxon>
        <taxon>Glires</taxon>
        <taxon>Rodentia</taxon>
        <taxon>Myomorpha</taxon>
        <taxon>Muroidea</taxon>
        <taxon>Muridae</taxon>
        <taxon>Murinae</taxon>
        <taxon>Rattus</taxon>
    </lineage>
</organism>
<feature type="non-terminal residue" evidence="1">
    <location>
        <position position="64"/>
    </location>
</feature>
<dbReference type="AlphaFoldDB" id="A6JZK8"/>
<name>A6JZK8_RAT</name>
<evidence type="ECO:0000313" key="2">
    <source>
        <dbReference type="Proteomes" id="UP000234681"/>
    </source>
</evidence>
<reference evidence="1 2" key="1">
    <citation type="submission" date="2005-09" db="EMBL/GenBank/DDBJ databases">
        <authorList>
            <person name="Mural R.J."/>
            <person name="Li P.W."/>
            <person name="Adams M.D."/>
            <person name="Amanatides P.G."/>
            <person name="Baden-Tillson H."/>
            <person name="Barnstead M."/>
            <person name="Chin S.H."/>
            <person name="Dew I."/>
            <person name="Evans C.A."/>
            <person name="Ferriera S."/>
            <person name="Flanigan M."/>
            <person name="Fosler C."/>
            <person name="Glodek A."/>
            <person name="Gu Z."/>
            <person name="Holt R.A."/>
            <person name="Jennings D."/>
            <person name="Kraft C.L."/>
            <person name="Lu F."/>
            <person name="Nguyen T."/>
            <person name="Nusskern D.R."/>
            <person name="Pfannkoch C.M."/>
            <person name="Sitter C."/>
            <person name="Sutton G.G."/>
            <person name="Venter J.C."/>
            <person name="Wang Z."/>
            <person name="Woodage T."/>
            <person name="Zheng X.H."/>
            <person name="Zhong F."/>
        </authorList>
    </citation>
    <scope>NUCLEOTIDE SEQUENCE [LARGE SCALE GENOMIC DNA]</scope>
    <source>
        <strain>BN</strain>
        <strain evidence="2">Sprague-Dawley</strain>
    </source>
</reference>
<evidence type="ECO:0000313" key="1">
    <source>
        <dbReference type="EMBL" id="EDL90145.1"/>
    </source>
</evidence>
<sequence>MNRPQMPLVVTVYRNLPGRWVESRRGENWLCWGQKSCPCPSPVTVLERGDPAPHLESTIELALV</sequence>
<protein>
    <submittedName>
        <fullName evidence="1">RCG50168</fullName>
    </submittedName>
</protein>
<proteinExistence type="predicted"/>
<dbReference type="EMBL" id="CH474008">
    <property type="protein sequence ID" value="EDL90145.1"/>
    <property type="molecule type" value="Genomic_DNA"/>
</dbReference>
<dbReference type="Proteomes" id="UP000234681">
    <property type="component" value="Chromosome 5"/>
</dbReference>
<accession>A6JZK8</accession>
<gene>
    <name evidence="1" type="ORF">rCG_50168</name>
</gene>